<dbReference type="SUPFAM" id="SSF47459">
    <property type="entry name" value="HLH, helix-loop-helix DNA-binding domain"/>
    <property type="match status" value="1"/>
</dbReference>
<dbReference type="CDD" id="cd11427">
    <property type="entry name" value="bHLH_TS_NeuroD"/>
    <property type="match status" value="1"/>
</dbReference>
<reference evidence="11" key="3">
    <citation type="submission" date="2015-06" db="UniProtKB">
        <authorList>
            <consortium name="EnsemblMetazoa"/>
        </authorList>
    </citation>
    <scope>IDENTIFICATION</scope>
</reference>
<dbReference type="GO" id="GO:0045944">
    <property type="term" value="P:positive regulation of transcription by RNA polymerase II"/>
    <property type="evidence" value="ECO:0007669"/>
    <property type="project" value="TreeGrafter"/>
</dbReference>
<dbReference type="OrthoDB" id="10039134at2759"/>
<dbReference type="InterPro" id="IPR036638">
    <property type="entry name" value="HLH_DNA-bd_sf"/>
</dbReference>
<dbReference type="PROSITE" id="PS50888">
    <property type="entry name" value="BHLH"/>
    <property type="match status" value="1"/>
</dbReference>
<dbReference type="EnsemblMetazoa" id="CapteT169232">
    <property type="protein sequence ID" value="CapteP169232"/>
    <property type="gene ID" value="CapteG169232"/>
</dbReference>
<dbReference type="Pfam" id="PF12533">
    <property type="entry name" value="Neuro_bHLH"/>
    <property type="match status" value="1"/>
</dbReference>
<dbReference type="GO" id="GO:0070888">
    <property type="term" value="F:E-box binding"/>
    <property type="evidence" value="ECO:0007669"/>
    <property type="project" value="TreeGrafter"/>
</dbReference>
<keyword evidence="5" id="KW-0238">DNA-binding</keyword>
<keyword evidence="6" id="KW-0804">Transcription</keyword>
<evidence type="ECO:0000256" key="6">
    <source>
        <dbReference type="ARBA" id="ARBA00023163"/>
    </source>
</evidence>
<evidence type="ECO:0000259" key="9">
    <source>
        <dbReference type="PROSITE" id="PS50888"/>
    </source>
</evidence>
<dbReference type="STRING" id="283909.R7T679"/>
<organism evidence="10">
    <name type="scientific">Capitella teleta</name>
    <name type="common">Polychaete worm</name>
    <dbReference type="NCBI Taxonomy" id="283909"/>
    <lineage>
        <taxon>Eukaryota</taxon>
        <taxon>Metazoa</taxon>
        <taxon>Spiralia</taxon>
        <taxon>Lophotrochozoa</taxon>
        <taxon>Annelida</taxon>
        <taxon>Polychaeta</taxon>
        <taxon>Sedentaria</taxon>
        <taxon>Scolecida</taxon>
        <taxon>Capitellidae</taxon>
        <taxon>Capitella</taxon>
    </lineage>
</organism>
<evidence type="ECO:0000313" key="10">
    <source>
        <dbReference type="EMBL" id="ELT89039.1"/>
    </source>
</evidence>
<dbReference type="PANTHER" id="PTHR19290:SF134">
    <property type="entry name" value="NEUROGENIC DIFFERENTIATION FACTOR 1"/>
    <property type="match status" value="1"/>
</dbReference>
<sequence length="375" mass="41851">MMAKAGDETTFALPPDVGFFDLNDLRSSEFHIYNKPSDAAPELPAAESTEASSISANPTLAKPGRKRGKKDKNEPEVPKIPKKRGPKKKKMTEERVKKLKVRRSKANTRERNRMHGLNEALEVLREYVPCYSKTQKLSKIETLRLARNYISSLAGILKNGVKPDTITFAKTLTDGLSQNTMNLVAGSLQLNPRTLMPDNHLPKIYQYNMPPMPYNANAYSLSPEQYQQTQCVPQMNNNNGSHGYDPMNMQMNPHYGSMNMPENSTYGSPLHGDNVKACLPQESQTSTKFSSSFPQQPQPAETITNHQLTTYHSCAQMNSSPVRHTYNPGQFSANNTMHDSGVDSLLDDLSDFDPDATVDNGFQLLSSPESFNEML</sequence>
<feature type="compositionally biased region" description="Basic residues" evidence="8">
    <location>
        <begin position="97"/>
        <end position="106"/>
    </location>
</feature>
<keyword evidence="1" id="KW-0217">Developmental protein</keyword>
<evidence type="ECO:0000313" key="11">
    <source>
        <dbReference type="EnsemblMetazoa" id="CapteP169232"/>
    </source>
</evidence>
<dbReference type="Pfam" id="PF00010">
    <property type="entry name" value="HLH"/>
    <property type="match status" value="1"/>
</dbReference>
<feature type="compositionally biased region" description="Low complexity" evidence="8">
    <location>
        <begin position="45"/>
        <end position="56"/>
    </location>
</feature>
<dbReference type="HOGENOM" id="CLU_738188_0_0_1"/>
<evidence type="ECO:0000256" key="5">
    <source>
        <dbReference type="ARBA" id="ARBA00023125"/>
    </source>
</evidence>
<dbReference type="InterPro" id="IPR050359">
    <property type="entry name" value="bHLH_transcription_factors"/>
</dbReference>
<evidence type="ECO:0000256" key="1">
    <source>
        <dbReference type="ARBA" id="ARBA00022473"/>
    </source>
</evidence>
<name>R7T679_CAPTE</name>
<feature type="region of interest" description="Disordered" evidence="8">
    <location>
        <begin position="35"/>
        <end position="108"/>
    </location>
</feature>
<dbReference type="GO" id="GO:0005634">
    <property type="term" value="C:nucleus"/>
    <property type="evidence" value="ECO:0007669"/>
    <property type="project" value="TreeGrafter"/>
</dbReference>
<keyword evidence="4" id="KW-0805">Transcription regulation</keyword>
<dbReference type="Proteomes" id="UP000014760">
    <property type="component" value="Unassembled WGS sequence"/>
</dbReference>
<evidence type="ECO:0000313" key="12">
    <source>
        <dbReference type="Proteomes" id="UP000014760"/>
    </source>
</evidence>
<dbReference type="GO" id="GO:0000981">
    <property type="term" value="F:DNA-binding transcription factor activity, RNA polymerase II-specific"/>
    <property type="evidence" value="ECO:0007669"/>
    <property type="project" value="TreeGrafter"/>
</dbReference>
<dbReference type="GO" id="GO:0046983">
    <property type="term" value="F:protein dimerization activity"/>
    <property type="evidence" value="ECO:0007669"/>
    <property type="project" value="InterPro"/>
</dbReference>
<dbReference type="SMART" id="SM00353">
    <property type="entry name" value="HLH"/>
    <property type="match status" value="1"/>
</dbReference>
<dbReference type="EMBL" id="KB311569">
    <property type="protein sequence ID" value="ELT89039.1"/>
    <property type="molecule type" value="Genomic_DNA"/>
</dbReference>
<evidence type="ECO:0000256" key="7">
    <source>
        <dbReference type="ARBA" id="ARBA00023242"/>
    </source>
</evidence>
<keyword evidence="2" id="KW-0221">Differentiation</keyword>
<feature type="domain" description="BHLH" evidence="9">
    <location>
        <begin position="101"/>
        <end position="153"/>
    </location>
</feature>
<gene>
    <name evidence="10" type="ORF">CAPTEDRAFT_169232</name>
</gene>
<protein>
    <recommendedName>
        <fullName evidence="9">BHLH domain-containing protein</fullName>
    </recommendedName>
</protein>
<keyword evidence="3" id="KW-0524">Neurogenesis</keyword>
<dbReference type="InterPro" id="IPR011598">
    <property type="entry name" value="bHLH_dom"/>
</dbReference>
<evidence type="ECO:0000256" key="8">
    <source>
        <dbReference type="SAM" id="MobiDB-lite"/>
    </source>
</evidence>
<evidence type="ECO:0000256" key="3">
    <source>
        <dbReference type="ARBA" id="ARBA00022902"/>
    </source>
</evidence>
<dbReference type="Gene3D" id="4.10.280.10">
    <property type="entry name" value="Helix-loop-helix DNA-binding domain"/>
    <property type="match status" value="1"/>
</dbReference>
<dbReference type="InterPro" id="IPR022575">
    <property type="entry name" value="NeuroD_DUF"/>
</dbReference>
<keyword evidence="12" id="KW-1185">Reference proteome</keyword>
<feature type="compositionally biased region" description="Basic residues" evidence="8">
    <location>
        <begin position="80"/>
        <end position="90"/>
    </location>
</feature>
<dbReference type="GO" id="GO:0007423">
    <property type="term" value="P:sensory organ development"/>
    <property type="evidence" value="ECO:0007669"/>
    <property type="project" value="TreeGrafter"/>
</dbReference>
<evidence type="ECO:0000256" key="2">
    <source>
        <dbReference type="ARBA" id="ARBA00022782"/>
    </source>
</evidence>
<dbReference type="PANTHER" id="PTHR19290">
    <property type="entry name" value="BASIC HELIX-LOOP-HELIX PROTEIN NEUROGENIN-RELATED"/>
    <property type="match status" value="1"/>
</dbReference>
<keyword evidence="7" id="KW-0539">Nucleus</keyword>
<dbReference type="AlphaFoldDB" id="R7T679"/>
<dbReference type="FunFam" id="4.10.280.10:FF:000006">
    <property type="entry name" value="Neurogenic differentiation factor"/>
    <property type="match status" value="1"/>
</dbReference>
<dbReference type="EMBL" id="AMQN01015080">
    <property type="status" value="NOT_ANNOTATED_CDS"/>
    <property type="molecule type" value="Genomic_DNA"/>
</dbReference>
<dbReference type="GO" id="GO:0061564">
    <property type="term" value="P:axon development"/>
    <property type="evidence" value="ECO:0007669"/>
    <property type="project" value="TreeGrafter"/>
</dbReference>
<accession>R7T679</accession>
<proteinExistence type="predicted"/>
<reference evidence="10 12" key="2">
    <citation type="journal article" date="2013" name="Nature">
        <title>Insights into bilaterian evolution from three spiralian genomes.</title>
        <authorList>
            <person name="Simakov O."/>
            <person name="Marletaz F."/>
            <person name="Cho S.J."/>
            <person name="Edsinger-Gonzales E."/>
            <person name="Havlak P."/>
            <person name="Hellsten U."/>
            <person name="Kuo D.H."/>
            <person name="Larsson T."/>
            <person name="Lv J."/>
            <person name="Arendt D."/>
            <person name="Savage R."/>
            <person name="Osoegawa K."/>
            <person name="de Jong P."/>
            <person name="Grimwood J."/>
            <person name="Chapman J.A."/>
            <person name="Shapiro H."/>
            <person name="Aerts A."/>
            <person name="Otillar R.P."/>
            <person name="Terry A.Y."/>
            <person name="Boore J.L."/>
            <person name="Grigoriev I.V."/>
            <person name="Lindberg D.R."/>
            <person name="Seaver E.C."/>
            <person name="Weisblat D.A."/>
            <person name="Putnam N.H."/>
            <person name="Rokhsar D.S."/>
        </authorList>
    </citation>
    <scope>NUCLEOTIDE SEQUENCE</scope>
    <source>
        <strain evidence="10 12">I ESC-2004</strain>
    </source>
</reference>
<evidence type="ECO:0000256" key="4">
    <source>
        <dbReference type="ARBA" id="ARBA00023015"/>
    </source>
</evidence>
<reference evidence="12" key="1">
    <citation type="submission" date="2012-12" db="EMBL/GenBank/DDBJ databases">
        <authorList>
            <person name="Hellsten U."/>
            <person name="Grimwood J."/>
            <person name="Chapman J.A."/>
            <person name="Shapiro H."/>
            <person name="Aerts A."/>
            <person name="Otillar R.P."/>
            <person name="Terry A.Y."/>
            <person name="Boore J.L."/>
            <person name="Simakov O."/>
            <person name="Marletaz F."/>
            <person name="Cho S.-J."/>
            <person name="Edsinger-Gonzales E."/>
            <person name="Havlak P."/>
            <person name="Kuo D.-H."/>
            <person name="Larsson T."/>
            <person name="Lv J."/>
            <person name="Arendt D."/>
            <person name="Savage R."/>
            <person name="Osoegawa K."/>
            <person name="de Jong P."/>
            <person name="Lindberg D.R."/>
            <person name="Seaver E.C."/>
            <person name="Weisblat D.A."/>
            <person name="Putnam N.H."/>
            <person name="Grigoriev I.V."/>
            <person name="Rokhsar D.S."/>
        </authorList>
    </citation>
    <scope>NUCLEOTIDE SEQUENCE</scope>
    <source>
        <strain evidence="12">I ESC-2004</strain>
    </source>
</reference>